<organism evidence="2 3">
    <name type="scientific">Streptomyces spongiae</name>
    <dbReference type="NCBI Taxonomy" id="565072"/>
    <lineage>
        <taxon>Bacteria</taxon>
        <taxon>Bacillati</taxon>
        <taxon>Actinomycetota</taxon>
        <taxon>Actinomycetes</taxon>
        <taxon>Kitasatosporales</taxon>
        <taxon>Streptomycetaceae</taxon>
        <taxon>Streptomyces</taxon>
    </lineage>
</organism>
<feature type="transmembrane region" description="Helical" evidence="1">
    <location>
        <begin position="100"/>
        <end position="118"/>
    </location>
</feature>
<evidence type="ECO:0000256" key="1">
    <source>
        <dbReference type="SAM" id="Phobius"/>
    </source>
</evidence>
<gene>
    <name evidence="2" type="ORF">FNH08_24530</name>
</gene>
<accession>A0A5N8XNU2</accession>
<dbReference type="AlphaFoldDB" id="A0A5N8XNU2"/>
<keyword evidence="1" id="KW-0812">Transmembrane</keyword>
<name>A0A5N8XNU2_9ACTN</name>
<keyword evidence="1" id="KW-1133">Transmembrane helix</keyword>
<keyword evidence="3" id="KW-1185">Reference proteome</keyword>
<proteinExistence type="predicted"/>
<comment type="caution">
    <text evidence="2">The sequence shown here is derived from an EMBL/GenBank/DDBJ whole genome shotgun (WGS) entry which is preliminary data.</text>
</comment>
<protein>
    <submittedName>
        <fullName evidence="2">Uncharacterized protein</fullName>
    </submittedName>
</protein>
<dbReference type="Proteomes" id="UP000400924">
    <property type="component" value="Unassembled WGS sequence"/>
</dbReference>
<dbReference type="RefSeq" id="WP_152773710.1">
    <property type="nucleotide sequence ID" value="NZ_VJZC01000194.1"/>
</dbReference>
<dbReference type="EMBL" id="VJZC01000194">
    <property type="protein sequence ID" value="MPY60225.1"/>
    <property type="molecule type" value="Genomic_DNA"/>
</dbReference>
<keyword evidence="1" id="KW-0472">Membrane</keyword>
<sequence length="128" mass="14113">MAVYMGDNPEEARATKILAACTLIPVLCGAFQDLGSKFGGMYWLTTGYFVWPFMIAPVAFLVLFIKHRELIRNPQKGAHFAQTIKMASGLFLFLNVIAIAYSWLAVISVLSALTILVASRRLKKQASA</sequence>
<dbReference type="OrthoDB" id="4233796at2"/>
<evidence type="ECO:0000313" key="3">
    <source>
        <dbReference type="Proteomes" id="UP000400924"/>
    </source>
</evidence>
<feature type="transmembrane region" description="Helical" evidence="1">
    <location>
        <begin position="41"/>
        <end position="65"/>
    </location>
</feature>
<evidence type="ECO:0000313" key="2">
    <source>
        <dbReference type="EMBL" id="MPY60225.1"/>
    </source>
</evidence>
<reference evidence="2 3" key="1">
    <citation type="submission" date="2019-07" db="EMBL/GenBank/DDBJ databases">
        <title>New species of Amycolatopsis and Streptomyces.</title>
        <authorList>
            <person name="Duangmal K."/>
            <person name="Teo W.F.A."/>
            <person name="Lipun K."/>
        </authorList>
    </citation>
    <scope>NUCLEOTIDE SEQUENCE [LARGE SCALE GENOMIC DNA]</scope>
    <source>
        <strain evidence="2 3">NBRC 106415</strain>
    </source>
</reference>